<name>A0A239E1X7_9SPHN</name>
<gene>
    <name evidence="2" type="ORF">SAMN06295912_105139</name>
</gene>
<evidence type="ECO:0000313" key="3">
    <source>
        <dbReference type="Proteomes" id="UP000198281"/>
    </source>
</evidence>
<evidence type="ECO:0000313" key="2">
    <source>
        <dbReference type="EMBL" id="SNS37993.1"/>
    </source>
</evidence>
<protein>
    <submittedName>
        <fullName evidence="2">Uncharacterized protein</fullName>
    </submittedName>
</protein>
<accession>A0A239E1X7</accession>
<organism evidence="2 3">
    <name type="scientific">Edaphosphingomonas laterariae</name>
    <dbReference type="NCBI Taxonomy" id="861865"/>
    <lineage>
        <taxon>Bacteria</taxon>
        <taxon>Pseudomonadati</taxon>
        <taxon>Pseudomonadota</taxon>
        <taxon>Alphaproteobacteria</taxon>
        <taxon>Sphingomonadales</taxon>
        <taxon>Rhizorhabdaceae</taxon>
        <taxon>Edaphosphingomonas</taxon>
    </lineage>
</organism>
<keyword evidence="3" id="KW-1185">Reference proteome</keyword>
<feature type="compositionally biased region" description="Pro residues" evidence="1">
    <location>
        <begin position="18"/>
        <end position="28"/>
    </location>
</feature>
<feature type="compositionally biased region" description="Pro residues" evidence="1">
    <location>
        <begin position="35"/>
        <end position="45"/>
    </location>
</feature>
<dbReference type="OrthoDB" id="7557530at2"/>
<dbReference type="Proteomes" id="UP000198281">
    <property type="component" value="Unassembled WGS sequence"/>
</dbReference>
<reference evidence="3" key="1">
    <citation type="submission" date="2017-06" db="EMBL/GenBank/DDBJ databases">
        <authorList>
            <person name="Varghese N."/>
            <person name="Submissions S."/>
        </authorList>
    </citation>
    <scope>NUCLEOTIDE SEQUENCE [LARGE SCALE GENOMIC DNA]</scope>
    <source>
        <strain evidence="3">LNB2</strain>
    </source>
</reference>
<feature type="region of interest" description="Disordered" evidence="1">
    <location>
        <begin position="1"/>
        <end position="53"/>
    </location>
</feature>
<proteinExistence type="predicted"/>
<dbReference type="RefSeq" id="WP_089218858.1">
    <property type="nucleotide sequence ID" value="NZ_FZOS01000005.1"/>
</dbReference>
<dbReference type="EMBL" id="FZOS01000005">
    <property type="protein sequence ID" value="SNS37993.1"/>
    <property type="molecule type" value="Genomic_DNA"/>
</dbReference>
<evidence type="ECO:0000256" key="1">
    <source>
        <dbReference type="SAM" id="MobiDB-lite"/>
    </source>
</evidence>
<sequence length="267" mass="27610">MGLFDRLFGKKATRIEASPPPAAAPQPQPQAAQPAPQPAPPPAAPSPQDAAREAEGVRMMTELLDEVVRNVATALAARGQVGGANFVYVIAAVAGQMAQAGAIRARARAGEPLEAPHVAAVETASGRTYLFGDAIGAALIGVANDPGVLWQSAGTAGLPFDQEVINELFRHAAATVGSDDFGRPRGETAVSPDLNIDQAVLHIQTVVPSFTKRGIGQDIWPRMTALATRHALLAAARDGDMAVLGQIALDAAIAGARVQFEDVAARK</sequence>
<dbReference type="AlphaFoldDB" id="A0A239E1X7"/>